<gene>
    <name evidence="1" type="ORF">ATL39_0116</name>
</gene>
<dbReference type="OrthoDB" id="5507947at2"/>
<evidence type="ECO:0000313" key="2">
    <source>
        <dbReference type="Proteomes" id="UP000285120"/>
    </source>
</evidence>
<proteinExistence type="predicted"/>
<keyword evidence="2" id="KW-1185">Reference proteome</keyword>
<comment type="caution">
    <text evidence="1">The sequence shown here is derived from an EMBL/GenBank/DDBJ whole genome shotgun (WGS) entry which is preliminary data.</text>
</comment>
<dbReference type="EMBL" id="RAPK01000006">
    <property type="protein sequence ID" value="RKD75906.1"/>
    <property type="molecule type" value="Genomic_DNA"/>
</dbReference>
<name>A0A419V739_9BACL</name>
<evidence type="ECO:0008006" key="3">
    <source>
        <dbReference type="Google" id="ProtNLM"/>
    </source>
</evidence>
<sequence length="171" mass="20022">MLPDHAKVMALIHGAEEIIGRKKLQKIVYISKKANLPLSEKYTFRMYGPYSEELTLRVEELCDLGLVSEIKEEKAGYYQYRYRVTDHGEDFLAKFPQEWPYNEAEGILHYLNTCTSKFLELVSTMLYFDHLPPDQVEEKVSTLKKSQNYTSEDTAKAWKCIEQIKNHQVPH</sequence>
<reference evidence="1 2" key="1">
    <citation type="submission" date="2018-09" db="EMBL/GenBank/DDBJ databases">
        <title>Genomic Encyclopedia of Archaeal and Bacterial Type Strains, Phase II (KMG-II): from individual species to whole genera.</title>
        <authorList>
            <person name="Goeker M."/>
        </authorList>
    </citation>
    <scope>NUCLEOTIDE SEQUENCE [LARGE SCALE GENOMIC DNA]</scope>
    <source>
        <strain evidence="1 2">DSM 17008</strain>
    </source>
</reference>
<dbReference type="Proteomes" id="UP000285120">
    <property type="component" value="Unassembled WGS sequence"/>
</dbReference>
<dbReference type="AlphaFoldDB" id="A0A419V739"/>
<organism evidence="1 2">
    <name type="scientific">Sinobaca qinghaiensis</name>
    <dbReference type="NCBI Taxonomy" id="342944"/>
    <lineage>
        <taxon>Bacteria</taxon>
        <taxon>Bacillati</taxon>
        <taxon>Bacillota</taxon>
        <taxon>Bacilli</taxon>
        <taxon>Bacillales</taxon>
        <taxon>Sporolactobacillaceae</taxon>
        <taxon>Sinobaca</taxon>
    </lineage>
</organism>
<accession>A0A419V739</accession>
<dbReference type="RefSeq" id="WP_120191333.1">
    <property type="nucleotide sequence ID" value="NZ_RAPK01000006.1"/>
</dbReference>
<protein>
    <recommendedName>
        <fullName evidence="3">YwgA family protein</fullName>
    </recommendedName>
</protein>
<evidence type="ECO:0000313" key="1">
    <source>
        <dbReference type="EMBL" id="RKD75906.1"/>
    </source>
</evidence>